<evidence type="ECO:0000256" key="13">
    <source>
        <dbReference type="ARBA" id="ARBA00023136"/>
    </source>
</evidence>
<proteinExistence type="inferred from homology"/>
<dbReference type="AlphaFoldDB" id="A0A9P1N8Z3"/>
<feature type="transmembrane region" description="Helical" evidence="21">
    <location>
        <begin position="99"/>
        <end position="118"/>
    </location>
</feature>
<evidence type="ECO:0000256" key="1">
    <source>
        <dbReference type="ARBA" id="ARBA00004141"/>
    </source>
</evidence>
<dbReference type="Pfam" id="PF01222">
    <property type="entry name" value="ERG4_ERG24"/>
    <property type="match status" value="1"/>
</dbReference>
<dbReference type="OrthoDB" id="5326588at2759"/>
<feature type="transmembrane region" description="Helical" evidence="21">
    <location>
        <begin position="48"/>
        <end position="67"/>
    </location>
</feature>
<comment type="subcellular location">
    <subcellularLocation>
        <location evidence="1">Membrane</location>
        <topology evidence="1">Multi-pass membrane protein</topology>
    </subcellularLocation>
</comment>
<keyword evidence="7" id="KW-0521">NADP</keyword>
<evidence type="ECO:0000256" key="14">
    <source>
        <dbReference type="ARBA" id="ARBA00023166"/>
    </source>
</evidence>
<dbReference type="GO" id="GO:0006695">
    <property type="term" value="P:cholesterol biosynthetic process"/>
    <property type="evidence" value="ECO:0007669"/>
    <property type="project" value="UniProtKB-KW"/>
</dbReference>
<sequence>MNNLQRVRRSSSIGGSTSSLARRSSISPKDIIALQEALQKQQKISNQVVWILFFILPPFTFFLFYSISIHRGCFIETFQSLFTRSPFIFQTIPPLFNTIAWKFTTVYCAIQLIFYWILPHDQALVMSSAGDEIRNINSFFSCLITCLLYVLGASTGIYGGDLVYIHFNSIILIFSILSIITLVYLVTSYRFGCDNDITTITELYFGIEAHPKILDIDLKSFIRTRFTFIIWPLYIISSIYHHKLIYGKVSNSLYCLSVSQLFYIAKFHWNEDLYLNSLDSKRCNCGFYRLWTDFVLNPVVYTAPITVLAQSNRSLGSISNFIFSILAIFTIVASSLIDRQKYEFRKSKGELKVNGVDAFFISAKYRTESGDSNVNLLLGSGYWAYCRHPNYLLEAVTFLTFSAFQGFPSTIAHFPMLFVIGFLVARAFTDENRCLIKYGQYWVQYCSKVKYRFLPGVY</sequence>
<dbReference type="Proteomes" id="UP001152747">
    <property type="component" value="Unassembled WGS sequence"/>
</dbReference>
<dbReference type="GO" id="GO:0047598">
    <property type="term" value="F:7-dehydrocholesterol reductase activity"/>
    <property type="evidence" value="ECO:0007669"/>
    <property type="project" value="UniProtKB-EC"/>
</dbReference>
<accession>A0A9P1N8Z3</accession>
<keyword evidence="4" id="KW-0153">Cholesterol metabolism</keyword>
<keyword evidence="5 21" id="KW-0812">Transmembrane</keyword>
<keyword evidence="14" id="KW-1207">Sterol metabolism</keyword>
<protein>
    <recommendedName>
        <fullName evidence="16">7-dehydrocholesterol reductase</fullName>
        <ecNumber evidence="16">1.3.1.21</ecNumber>
    </recommendedName>
    <alternativeName>
        <fullName evidence="17">Sterol Delta(7)-reductase</fullName>
    </alternativeName>
</protein>
<feature type="transmembrane region" description="Helical" evidence="21">
    <location>
        <begin position="315"/>
        <end position="337"/>
    </location>
</feature>
<evidence type="ECO:0000256" key="20">
    <source>
        <dbReference type="SAM" id="MobiDB-lite"/>
    </source>
</evidence>
<evidence type="ECO:0000256" key="7">
    <source>
        <dbReference type="ARBA" id="ARBA00022857"/>
    </source>
</evidence>
<dbReference type="GO" id="GO:0005789">
    <property type="term" value="C:endoplasmic reticulum membrane"/>
    <property type="evidence" value="ECO:0007669"/>
    <property type="project" value="TreeGrafter"/>
</dbReference>
<keyword evidence="6" id="KW-0152">Cholesterol biosynthesis</keyword>
<keyword evidence="3" id="KW-0444">Lipid biosynthesis</keyword>
<evidence type="ECO:0000313" key="22">
    <source>
        <dbReference type="EMBL" id="CAI5452217.1"/>
    </source>
</evidence>
<keyword evidence="12" id="KW-0443">Lipid metabolism</keyword>
<evidence type="ECO:0000256" key="2">
    <source>
        <dbReference type="ARBA" id="ARBA00005402"/>
    </source>
</evidence>
<comment type="caution">
    <text evidence="22">The sequence shown here is derived from an EMBL/GenBank/DDBJ whole genome shotgun (WGS) entry which is preliminary data.</text>
</comment>
<keyword evidence="9 21" id="KW-1133">Transmembrane helix</keyword>
<organism evidence="22 23">
    <name type="scientific">Caenorhabditis angaria</name>
    <dbReference type="NCBI Taxonomy" id="860376"/>
    <lineage>
        <taxon>Eukaryota</taxon>
        <taxon>Metazoa</taxon>
        <taxon>Ecdysozoa</taxon>
        <taxon>Nematoda</taxon>
        <taxon>Chromadorea</taxon>
        <taxon>Rhabditida</taxon>
        <taxon>Rhabditina</taxon>
        <taxon>Rhabditomorpha</taxon>
        <taxon>Rhabditoidea</taxon>
        <taxon>Rhabditidae</taxon>
        <taxon>Peloderinae</taxon>
        <taxon>Caenorhabditis</taxon>
    </lineage>
</organism>
<evidence type="ECO:0000256" key="11">
    <source>
        <dbReference type="ARBA" id="ARBA00023011"/>
    </source>
</evidence>
<comment type="catalytic activity">
    <reaction evidence="18">
        <text>cholesterol + NADP(+) = 7-dehydrocholesterol + NADPH + H(+)</text>
        <dbReference type="Rhea" id="RHEA:23984"/>
        <dbReference type="ChEBI" id="CHEBI:15378"/>
        <dbReference type="ChEBI" id="CHEBI:16113"/>
        <dbReference type="ChEBI" id="CHEBI:17759"/>
        <dbReference type="ChEBI" id="CHEBI:57783"/>
        <dbReference type="ChEBI" id="CHEBI:58349"/>
        <dbReference type="EC" id="1.3.1.21"/>
    </reaction>
    <physiologicalReaction direction="right-to-left" evidence="18">
        <dbReference type="Rhea" id="RHEA:23986"/>
    </physiologicalReaction>
</comment>
<evidence type="ECO:0000256" key="3">
    <source>
        <dbReference type="ARBA" id="ARBA00022516"/>
    </source>
</evidence>
<evidence type="ECO:0000256" key="5">
    <source>
        <dbReference type="ARBA" id="ARBA00022692"/>
    </source>
</evidence>
<dbReference type="Gene3D" id="1.20.120.1630">
    <property type="match status" value="1"/>
</dbReference>
<dbReference type="EMBL" id="CANHGI010000005">
    <property type="protein sequence ID" value="CAI5452217.1"/>
    <property type="molecule type" value="Genomic_DNA"/>
</dbReference>
<evidence type="ECO:0000256" key="8">
    <source>
        <dbReference type="ARBA" id="ARBA00022955"/>
    </source>
</evidence>
<dbReference type="PANTHER" id="PTHR21257">
    <property type="entry name" value="DELTA(14)-STEROL REDUCTASE"/>
    <property type="match status" value="1"/>
</dbReference>
<keyword evidence="15" id="KW-0753">Steroid metabolism</keyword>
<dbReference type="PANTHER" id="PTHR21257:SF38">
    <property type="entry name" value="7-DEHYDROCHOLESTEROL REDUCTASE"/>
    <property type="match status" value="1"/>
</dbReference>
<evidence type="ECO:0000256" key="17">
    <source>
        <dbReference type="ARBA" id="ARBA00042688"/>
    </source>
</evidence>
<feature type="region of interest" description="Disordered" evidence="20">
    <location>
        <begin position="1"/>
        <end position="21"/>
    </location>
</feature>
<dbReference type="EC" id="1.3.1.21" evidence="16"/>
<feature type="transmembrane region" description="Helical" evidence="21">
    <location>
        <begin position="139"/>
        <end position="158"/>
    </location>
</feature>
<evidence type="ECO:0000256" key="4">
    <source>
        <dbReference type="ARBA" id="ARBA00022548"/>
    </source>
</evidence>
<keyword evidence="8" id="KW-0752">Steroid biosynthesis</keyword>
<evidence type="ECO:0000256" key="15">
    <source>
        <dbReference type="ARBA" id="ARBA00023221"/>
    </source>
</evidence>
<dbReference type="InterPro" id="IPR001171">
    <property type="entry name" value="ERG24_DHCR-like"/>
</dbReference>
<evidence type="ECO:0000256" key="9">
    <source>
        <dbReference type="ARBA" id="ARBA00022989"/>
    </source>
</evidence>
<reference evidence="22" key="1">
    <citation type="submission" date="2022-11" db="EMBL/GenBank/DDBJ databases">
        <authorList>
            <person name="Kikuchi T."/>
        </authorList>
    </citation>
    <scope>NUCLEOTIDE SEQUENCE</scope>
    <source>
        <strain evidence="22">PS1010</strain>
    </source>
</reference>
<dbReference type="GO" id="GO:0016132">
    <property type="term" value="P:brassinosteroid biosynthetic process"/>
    <property type="evidence" value="ECO:0007669"/>
    <property type="project" value="TreeGrafter"/>
</dbReference>
<evidence type="ECO:0000313" key="23">
    <source>
        <dbReference type="Proteomes" id="UP001152747"/>
    </source>
</evidence>
<comment type="catalytic activity">
    <reaction evidence="19">
        <text>7-dehydrodesmosterol + NADPH + H(+) = desmosterol + NADP(+)</text>
        <dbReference type="Rhea" id="RHEA:46740"/>
        <dbReference type="ChEBI" id="CHEBI:15378"/>
        <dbReference type="ChEBI" id="CHEBI:17737"/>
        <dbReference type="ChEBI" id="CHEBI:27910"/>
        <dbReference type="ChEBI" id="CHEBI:57783"/>
        <dbReference type="ChEBI" id="CHEBI:58349"/>
    </reaction>
    <physiologicalReaction direction="left-to-right" evidence="19">
        <dbReference type="Rhea" id="RHEA:46741"/>
    </physiologicalReaction>
</comment>
<name>A0A9P1N8Z3_9PELO</name>
<evidence type="ECO:0000256" key="10">
    <source>
        <dbReference type="ARBA" id="ARBA00023002"/>
    </source>
</evidence>
<comment type="similarity">
    <text evidence="2">Belongs to the ERG4/ERG24 family.</text>
</comment>
<evidence type="ECO:0000256" key="18">
    <source>
        <dbReference type="ARBA" id="ARBA00047795"/>
    </source>
</evidence>
<evidence type="ECO:0000256" key="21">
    <source>
        <dbReference type="SAM" id="Phobius"/>
    </source>
</evidence>
<evidence type="ECO:0000256" key="16">
    <source>
        <dbReference type="ARBA" id="ARBA00038851"/>
    </source>
</evidence>
<keyword evidence="13 21" id="KW-0472">Membrane</keyword>
<feature type="compositionally biased region" description="Low complexity" evidence="20">
    <location>
        <begin position="10"/>
        <end position="21"/>
    </location>
</feature>
<evidence type="ECO:0000256" key="6">
    <source>
        <dbReference type="ARBA" id="ARBA00022778"/>
    </source>
</evidence>
<keyword evidence="11" id="KW-0756">Sterol biosynthesis</keyword>
<gene>
    <name evidence="22" type="ORF">CAMP_LOCUS14854</name>
</gene>
<evidence type="ECO:0000256" key="19">
    <source>
        <dbReference type="ARBA" id="ARBA00047826"/>
    </source>
</evidence>
<feature type="transmembrane region" description="Helical" evidence="21">
    <location>
        <begin position="164"/>
        <end position="186"/>
    </location>
</feature>
<keyword evidence="10" id="KW-0560">Oxidoreductase</keyword>
<evidence type="ECO:0000256" key="12">
    <source>
        <dbReference type="ARBA" id="ARBA00023098"/>
    </source>
</evidence>
<keyword evidence="23" id="KW-1185">Reference proteome</keyword>